<evidence type="ECO:0000256" key="1">
    <source>
        <dbReference type="ARBA" id="ARBA00002388"/>
    </source>
</evidence>
<keyword evidence="4" id="KW-0472">Membrane</keyword>
<evidence type="ECO:0000259" key="5">
    <source>
        <dbReference type="PROSITE" id="PS50072"/>
    </source>
</evidence>
<feature type="domain" description="PPIase cyclophilin-type" evidence="5">
    <location>
        <begin position="131"/>
        <end position="274"/>
    </location>
</feature>
<evidence type="ECO:0000256" key="2">
    <source>
        <dbReference type="RuleBase" id="RU363019"/>
    </source>
</evidence>
<comment type="caution">
    <text evidence="6">The sequence shown here is derived from an EMBL/GenBank/DDBJ whole genome shotgun (WGS) entry which is preliminary data.</text>
</comment>
<dbReference type="PANTHER" id="PTHR45625:SF3">
    <property type="entry name" value="PEPTIDYL-PROLYL CIS-TRANS ISOMERASE B-RELATED"/>
    <property type="match status" value="1"/>
</dbReference>
<dbReference type="EMBL" id="BAAAQN010000055">
    <property type="protein sequence ID" value="GAA2052987.1"/>
    <property type="molecule type" value="Genomic_DNA"/>
</dbReference>
<comment type="function">
    <text evidence="1 2">PPIases accelerate the folding of proteins. It catalyzes the cis-trans isomerization of proline imidic peptide bonds in oligopeptides.</text>
</comment>
<dbReference type="PRINTS" id="PR00153">
    <property type="entry name" value="CSAPPISMRASE"/>
</dbReference>
<keyword evidence="2 6" id="KW-0413">Isomerase</keyword>
<keyword evidence="2" id="KW-0697">Rotamase</keyword>
<reference evidence="6 7" key="1">
    <citation type="journal article" date="2019" name="Int. J. Syst. Evol. Microbiol.">
        <title>The Global Catalogue of Microorganisms (GCM) 10K type strain sequencing project: providing services to taxonomists for standard genome sequencing and annotation.</title>
        <authorList>
            <consortium name="The Broad Institute Genomics Platform"/>
            <consortium name="The Broad Institute Genome Sequencing Center for Infectious Disease"/>
            <person name="Wu L."/>
            <person name="Ma J."/>
        </authorList>
    </citation>
    <scope>NUCLEOTIDE SEQUENCE [LARGE SCALE GENOMIC DNA]</scope>
    <source>
        <strain evidence="6 7">JCM 16014</strain>
    </source>
</reference>
<dbReference type="PANTHER" id="PTHR45625">
    <property type="entry name" value="PEPTIDYL-PROLYL CIS-TRANS ISOMERASE-RELATED"/>
    <property type="match status" value="1"/>
</dbReference>
<evidence type="ECO:0000256" key="4">
    <source>
        <dbReference type="SAM" id="Phobius"/>
    </source>
</evidence>
<evidence type="ECO:0000256" key="3">
    <source>
        <dbReference type="SAM" id="MobiDB-lite"/>
    </source>
</evidence>
<name>A0ABN2V788_9ACTN</name>
<gene>
    <name evidence="6" type="ORF">GCM10009839_70870</name>
</gene>
<evidence type="ECO:0000313" key="7">
    <source>
        <dbReference type="Proteomes" id="UP001500751"/>
    </source>
</evidence>
<feature type="compositionally biased region" description="Low complexity" evidence="3">
    <location>
        <begin position="62"/>
        <end position="93"/>
    </location>
</feature>
<dbReference type="InterPro" id="IPR029000">
    <property type="entry name" value="Cyclophilin-like_dom_sf"/>
</dbReference>
<feature type="region of interest" description="Disordered" evidence="3">
    <location>
        <begin position="58"/>
        <end position="99"/>
    </location>
</feature>
<keyword evidence="4" id="KW-0812">Transmembrane</keyword>
<dbReference type="RefSeq" id="WP_344670070.1">
    <property type="nucleotide sequence ID" value="NZ_BAAAQN010000055.1"/>
</dbReference>
<keyword evidence="7" id="KW-1185">Reference proteome</keyword>
<dbReference type="Proteomes" id="UP001500751">
    <property type="component" value="Unassembled WGS sequence"/>
</dbReference>
<dbReference type="InterPro" id="IPR044666">
    <property type="entry name" value="Cyclophilin_A-like"/>
</dbReference>
<dbReference type="InterPro" id="IPR002130">
    <property type="entry name" value="Cyclophilin-type_PPIase_dom"/>
</dbReference>
<proteinExistence type="inferred from homology"/>
<dbReference type="CDD" id="cd00317">
    <property type="entry name" value="cyclophilin"/>
    <property type="match status" value="1"/>
</dbReference>
<feature type="region of interest" description="Disordered" evidence="3">
    <location>
        <begin position="252"/>
        <end position="275"/>
    </location>
</feature>
<dbReference type="EC" id="5.2.1.8" evidence="2"/>
<evidence type="ECO:0000313" key="6">
    <source>
        <dbReference type="EMBL" id="GAA2052987.1"/>
    </source>
</evidence>
<dbReference type="SUPFAM" id="SSF50891">
    <property type="entry name" value="Cyclophilin-like"/>
    <property type="match status" value="1"/>
</dbReference>
<organism evidence="6 7">
    <name type="scientific">Catenulispora yoronensis</name>
    <dbReference type="NCBI Taxonomy" id="450799"/>
    <lineage>
        <taxon>Bacteria</taxon>
        <taxon>Bacillati</taxon>
        <taxon>Actinomycetota</taxon>
        <taxon>Actinomycetes</taxon>
        <taxon>Catenulisporales</taxon>
        <taxon>Catenulisporaceae</taxon>
        <taxon>Catenulispora</taxon>
    </lineage>
</organism>
<protein>
    <recommendedName>
        <fullName evidence="2">Peptidyl-prolyl cis-trans isomerase</fullName>
        <shortName evidence="2">PPIase</shortName>
        <ecNumber evidence="2">5.2.1.8</ecNumber>
    </recommendedName>
</protein>
<dbReference type="Gene3D" id="2.40.100.10">
    <property type="entry name" value="Cyclophilin-like"/>
    <property type="match status" value="1"/>
</dbReference>
<dbReference type="PROSITE" id="PS50072">
    <property type="entry name" value="CSA_PPIASE_2"/>
    <property type="match status" value="1"/>
</dbReference>
<dbReference type="Pfam" id="PF00160">
    <property type="entry name" value="Pro_isomerase"/>
    <property type="match status" value="1"/>
</dbReference>
<feature type="transmembrane region" description="Helical" evidence="4">
    <location>
        <begin position="34"/>
        <end position="54"/>
    </location>
</feature>
<keyword evidence="4" id="KW-1133">Transmembrane helix</keyword>
<comment type="catalytic activity">
    <reaction evidence="2">
        <text>[protein]-peptidylproline (omega=180) = [protein]-peptidylproline (omega=0)</text>
        <dbReference type="Rhea" id="RHEA:16237"/>
        <dbReference type="Rhea" id="RHEA-COMP:10747"/>
        <dbReference type="Rhea" id="RHEA-COMP:10748"/>
        <dbReference type="ChEBI" id="CHEBI:83833"/>
        <dbReference type="ChEBI" id="CHEBI:83834"/>
        <dbReference type="EC" id="5.2.1.8"/>
    </reaction>
</comment>
<sequence>MTSKDRQRELERARYERVQARLAEQQQAAKKRNIITAAVAAVVVVGIGIGVAVLTSGNGDKASPAAGSTPTTSAPTTADSTAATPDASPSSSAEKVGYTKTGQASKDVGVPTYDAAEAAKPYTATLHFSSGDLTFDALTTKAPYTTYSFEYLAKKGYFDNTKCHRLTTQGIYVLQCGDPSATGSGGPGYQFQDENLTGATYPAGTIAMANAGPGTNGSQFFIVYKDTQLPASYTPWGKITGGLDVVTKIAAGGEDTGSGDGKPKLPADIKSVTIK</sequence>
<accession>A0ABN2V788</accession>
<dbReference type="GO" id="GO:0016853">
    <property type="term" value="F:isomerase activity"/>
    <property type="evidence" value="ECO:0007669"/>
    <property type="project" value="UniProtKB-KW"/>
</dbReference>
<comment type="similarity">
    <text evidence="2">Belongs to the cyclophilin-type PPIase family.</text>
</comment>